<comment type="caution">
    <text evidence="1">The sequence shown here is derived from an EMBL/GenBank/DDBJ whole genome shotgun (WGS) entry which is preliminary data.</text>
</comment>
<dbReference type="EMBL" id="JAUQOM010000001">
    <property type="protein sequence ID" value="MDO7833665.1"/>
    <property type="molecule type" value="Genomic_DNA"/>
</dbReference>
<evidence type="ECO:0000313" key="1">
    <source>
        <dbReference type="EMBL" id="MDO7833665.1"/>
    </source>
</evidence>
<reference evidence="1" key="1">
    <citation type="submission" date="2023-07" db="EMBL/GenBank/DDBJ databases">
        <title>Bacterial whole genome sequence for Sphingobium sp. HBC34.</title>
        <authorList>
            <person name="Le V."/>
            <person name="Ko S.-R."/>
            <person name="Ahn C.-Y."/>
            <person name="Oh H.-M."/>
        </authorList>
    </citation>
    <scope>NUCLEOTIDE SEQUENCE</scope>
    <source>
        <strain evidence="1">HBC34</strain>
    </source>
</reference>
<evidence type="ECO:0000313" key="2">
    <source>
        <dbReference type="Proteomes" id="UP001176471"/>
    </source>
</evidence>
<dbReference type="InterPro" id="IPR023381">
    <property type="entry name" value="YP001051499.1-like_dom_sf"/>
</dbReference>
<dbReference type="InterPro" id="IPR007338">
    <property type="entry name" value="DUF416"/>
</dbReference>
<proteinExistence type="predicted"/>
<dbReference type="Gene3D" id="1.20.1590.10">
    <property type="entry name" value="YP_001051499.1 domain like"/>
    <property type="match status" value="1"/>
</dbReference>
<organism evidence="1 2">
    <name type="scientific">Sphingobium cyanobacteriorum</name>
    <dbReference type="NCBI Taxonomy" id="3063954"/>
    <lineage>
        <taxon>Bacteria</taxon>
        <taxon>Pseudomonadati</taxon>
        <taxon>Pseudomonadota</taxon>
        <taxon>Alphaproteobacteria</taxon>
        <taxon>Sphingomonadales</taxon>
        <taxon>Sphingomonadaceae</taxon>
        <taxon>Sphingobium</taxon>
    </lineage>
</organism>
<protein>
    <submittedName>
        <fullName evidence="1">DUF416 family protein</fullName>
    </submittedName>
</protein>
<accession>A0ABT8ZIQ4</accession>
<gene>
    <name evidence="1" type="ORF">Q4610_01275</name>
</gene>
<sequence length="185" mass="20086">MDLRFDEADLVEKLASLDERKVAAFAVVCAERLVRSGMEFADRSSTAGILANASEAIWQAIEVGDLRVVVSLEGQLLDVMPSEDDDGSFGAAVIEDACAALIYTARSLHEQAAQNAAWSARRAYETADRYASQLINATEYTDAAELQILSHPVVQQELRRQARDLGATIAVMREANKGEAVLTVL</sequence>
<dbReference type="RefSeq" id="WP_304534205.1">
    <property type="nucleotide sequence ID" value="NZ_JAUQOM010000001.1"/>
</dbReference>
<dbReference type="Proteomes" id="UP001176471">
    <property type="component" value="Unassembled WGS sequence"/>
</dbReference>
<keyword evidence="2" id="KW-1185">Reference proteome</keyword>
<dbReference type="Pfam" id="PF04222">
    <property type="entry name" value="DUF416"/>
    <property type="match status" value="1"/>
</dbReference>
<name>A0ABT8ZIQ4_9SPHN</name>